<evidence type="ECO:0000256" key="2">
    <source>
        <dbReference type="ARBA" id="ARBA00022670"/>
    </source>
</evidence>
<dbReference type="PANTHER" id="PTHR30624:SF0">
    <property type="entry name" value="METALLOPROTEASE SLR0863"/>
    <property type="match status" value="1"/>
</dbReference>
<evidence type="ECO:0000256" key="4">
    <source>
        <dbReference type="ARBA" id="ARBA00023049"/>
    </source>
</evidence>
<sequence>MDKSLHGICPQDYGTMTVKDHPIPDLTNHSLYTELRLQENSRQTLQLMNGDVTSNSVETVSGVSARVCDQGQWGFASLPEINDHSIRQVLQEAGNNAAFLAGQQGSQSARLPDDSFSVSKDFSSQQPAATQEQKLAFLKAIDRYVQDNCPSLESRIIRLHLETISKRVHTSTGSQGFTRIPRTILTVCLVASNDQQEPVELLHIVSDRGEYQDVLTEPSSLYADIDKLYQQLLDKKEAVPASAGYKEVILDSELSGLLAHEAVGHPVEADLVLAGSVAAELQGEMVASPIVSMVDFAHSCNGETLPVPVFIDDEGSKAEDAVLIDQGRLTGFMHNRYSAAQLEQPSSGNARAFKYFDEPLIRMRNTAILPGHDKLEAMIASIDDGYYLIKSNNGEADATAEFMFGITLGYEIKNGKLGRAIQDTTISGMAFDVLKTVTMVSDDLHWECSGYCGKKQDIPVACGGPAIKCKVHIGGE</sequence>
<dbReference type="InterPro" id="IPR051463">
    <property type="entry name" value="Peptidase_U62_metallo"/>
</dbReference>
<dbReference type="EMBL" id="JBEWTB010000002">
    <property type="protein sequence ID" value="MET4755500.1"/>
    <property type="molecule type" value="Genomic_DNA"/>
</dbReference>
<dbReference type="InterPro" id="IPR045569">
    <property type="entry name" value="Metalloprtase-TldD/E_C"/>
</dbReference>
<name>A0ABV2SCL5_9GAMM</name>
<protein>
    <submittedName>
        <fullName evidence="8">TldD protein</fullName>
    </submittedName>
</protein>
<organism evidence="8 9">
    <name type="scientific">Endozoicomonas lisbonensis</name>
    <dbReference type="NCBI Taxonomy" id="3120522"/>
    <lineage>
        <taxon>Bacteria</taxon>
        <taxon>Pseudomonadati</taxon>
        <taxon>Pseudomonadota</taxon>
        <taxon>Gammaproteobacteria</taxon>
        <taxon>Oceanospirillales</taxon>
        <taxon>Endozoicomonadaceae</taxon>
        <taxon>Endozoicomonas</taxon>
    </lineage>
</organism>
<dbReference type="InterPro" id="IPR035068">
    <property type="entry name" value="TldD/PmbA_N"/>
</dbReference>
<comment type="similarity">
    <text evidence="1">Belongs to the peptidase U62 family.</text>
</comment>
<evidence type="ECO:0000313" key="9">
    <source>
        <dbReference type="Proteomes" id="UP001549366"/>
    </source>
</evidence>
<accession>A0ABV2SCL5</accession>
<keyword evidence="9" id="KW-1185">Reference proteome</keyword>
<reference evidence="8 9" key="1">
    <citation type="submission" date="2024-06" db="EMBL/GenBank/DDBJ databases">
        <title>Genomic Encyclopedia of Type Strains, Phase V (KMG-V): Genome sequencing to study the core and pangenomes of soil and plant-associated prokaryotes.</title>
        <authorList>
            <person name="Whitman W."/>
        </authorList>
    </citation>
    <scope>NUCLEOTIDE SEQUENCE [LARGE SCALE GENOMIC DNA]</scope>
    <source>
        <strain evidence="8 9">NE40</strain>
    </source>
</reference>
<evidence type="ECO:0000313" key="8">
    <source>
        <dbReference type="EMBL" id="MET4755500.1"/>
    </source>
</evidence>
<comment type="caution">
    <text evidence="8">The sequence shown here is derived from an EMBL/GenBank/DDBJ whole genome shotgun (WGS) entry which is preliminary data.</text>
</comment>
<dbReference type="Pfam" id="PF19289">
    <property type="entry name" value="PmbA_TldD_3rd"/>
    <property type="match status" value="1"/>
</dbReference>
<proteinExistence type="inferred from homology"/>
<dbReference type="Pfam" id="PF01523">
    <property type="entry name" value="PmbA_TldD_1st"/>
    <property type="match status" value="1"/>
</dbReference>
<evidence type="ECO:0000259" key="6">
    <source>
        <dbReference type="Pfam" id="PF01523"/>
    </source>
</evidence>
<dbReference type="Gene3D" id="3.30.2290.10">
    <property type="entry name" value="PmbA/TldD superfamily"/>
    <property type="match status" value="1"/>
</dbReference>
<dbReference type="Proteomes" id="UP001549366">
    <property type="component" value="Unassembled WGS sequence"/>
</dbReference>
<dbReference type="InterPro" id="IPR036059">
    <property type="entry name" value="TldD/PmbA_sf"/>
</dbReference>
<keyword evidence="3" id="KW-0378">Hydrolase</keyword>
<evidence type="ECO:0000256" key="1">
    <source>
        <dbReference type="ARBA" id="ARBA00005836"/>
    </source>
</evidence>
<feature type="compositionally biased region" description="Low complexity" evidence="5">
    <location>
        <begin position="114"/>
        <end position="124"/>
    </location>
</feature>
<evidence type="ECO:0000256" key="3">
    <source>
        <dbReference type="ARBA" id="ARBA00022801"/>
    </source>
</evidence>
<evidence type="ECO:0000256" key="5">
    <source>
        <dbReference type="SAM" id="MobiDB-lite"/>
    </source>
</evidence>
<dbReference type="PANTHER" id="PTHR30624">
    <property type="entry name" value="UNCHARACTERIZED PROTEIN TLDD AND PMBA"/>
    <property type="match status" value="1"/>
</dbReference>
<keyword evidence="4" id="KW-0482">Metalloprotease</keyword>
<keyword evidence="2" id="KW-0645">Protease</keyword>
<gene>
    <name evidence="8" type="ORF">V5J35_000692</name>
</gene>
<evidence type="ECO:0000259" key="7">
    <source>
        <dbReference type="Pfam" id="PF19289"/>
    </source>
</evidence>
<feature type="region of interest" description="Disordered" evidence="5">
    <location>
        <begin position="108"/>
        <end position="127"/>
    </location>
</feature>
<dbReference type="SUPFAM" id="SSF111283">
    <property type="entry name" value="Putative modulator of DNA gyrase, PmbA/TldD"/>
    <property type="match status" value="1"/>
</dbReference>
<dbReference type="RefSeq" id="WP_354009918.1">
    <property type="nucleotide sequence ID" value="NZ_JBEWTA010000001.1"/>
</dbReference>
<dbReference type="InterPro" id="IPR002510">
    <property type="entry name" value="Metalloprtase-TldD/E_N"/>
</dbReference>
<feature type="domain" description="Metalloprotease TldD/E N-terminal" evidence="6">
    <location>
        <begin position="34"/>
        <end position="97"/>
    </location>
</feature>
<feature type="domain" description="Metalloprotease TldD/E C-terminal" evidence="7">
    <location>
        <begin position="247"/>
        <end position="470"/>
    </location>
</feature>